<dbReference type="Gene3D" id="1.20.1070.10">
    <property type="entry name" value="Rhodopsin 7-helix transmembrane proteins"/>
    <property type="match status" value="1"/>
</dbReference>
<sequence>MFDSTRMITTYDYGKGERAGIIVLVAAGLVSLVAVLYLILVKTPKPATYRRTHLFGYLLSVLLANTIQSVGTMMNLRWITESRVTYGSFCTYQGAIKQTGNVSTAVWSLSIAVHLFNMLFLRSRYTKIGFWVTLVAGWVFVITVVLIGPAAFESSEKGPYFGISGSWCWITEDYPKEQIFLEYFLEFLSAGISIILFTAVILRVRGNLVRSDGRWRLRFVPREESWQLSFERDLIDSSMLKVVQNMIWFPVAYTIILIPITITRLSGFSGADVPLGATIFADVVFNMTGLVNVVLLLFTSRFFPDMETVPDFNTQRNKHLSVFQKGGITPFTLTRSDVAETYRRERQATIEAASVHRAGSSSNRSSLSTIQDIGDANRNSLASISSGQSQLNLIPKNETESPVYYLTFTKE</sequence>
<keyword evidence="4 5" id="KW-0472">Membrane</keyword>
<evidence type="ECO:0000256" key="5">
    <source>
        <dbReference type="SAM" id="Phobius"/>
    </source>
</evidence>
<evidence type="ECO:0000256" key="1">
    <source>
        <dbReference type="ARBA" id="ARBA00004141"/>
    </source>
</evidence>
<feature type="transmembrane region" description="Helical" evidence="5">
    <location>
        <begin position="128"/>
        <end position="152"/>
    </location>
</feature>
<feature type="transmembrane region" description="Helical" evidence="5">
    <location>
        <begin position="20"/>
        <end position="40"/>
    </location>
</feature>
<evidence type="ECO:0000313" key="6">
    <source>
        <dbReference type="EMBL" id="THU87168.1"/>
    </source>
</evidence>
<feature type="transmembrane region" description="Helical" evidence="5">
    <location>
        <begin position="183"/>
        <end position="204"/>
    </location>
</feature>
<feature type="transmembrane region" description="Helical" evidence="5">
    <location>
        <begin position="279"/>
        <end position="298"/>
    </location>
</feature>
<dbReference type="AlphaFoldDB" id="A0A4S8LFB5"/>
<accession>A0A4S8LFB5</accession>
<dbReference type="Proteomes" id="UP000297245">
    <property type="component" value="Unassembled WGS sequence"/>
</dbReference>
<dbReference type="GO" id="GO:0007189">
    <property type="term" value="P:adenylate cyclase-activating G protein-coupled receptor signaling pathway"/>
    <property type="evidence" value="ECO:0007669"/>
    <property type="project" value="TreeGrafter"/>
</dbReference>
<comment type="subcellular location">
    <subcellularLocation>
        <location evidence="1">Membrane</location>
        <topology evidence="1">Multi-pass membrane protein</topology>
    </subcellularLocation>
</comment>
<feature type="non-terminal residue" evidence="6">
    <location>
        <position position="411"/>
    </location>
</feature>
<protein>
    <submittedName>
        <fullName evidence="6">Uncharacterized protein</fullName>
    </submittedName>
</protein>
<evidence type="ECO:0000256" key="4">
    <source>
        <dbReference type="ARBA" id="ARBA00023136"/>
    </source>
</evidence>
<keyword evidence="3 5" id="KW-1133">Transmembrane helix</keyword>
<evidence type="ECO:0000256" key="2">
    <source>
        <dbReference type="ARBA" id="ARBA00022692"/>
    </source>
</evidence>
<dbReference type="OrthoDB" id="100006at2759"/>
<proteinExistence type="predicted"/>
<organism evidence="6 7">
    <name type="scientific">Dendrothele bispora (strain CBS 962.96)</name>
    <dbReference type="NCBI Taxonomy" id="1314807"/>
    <lineage>
        <taxon>Eukaryota</taxon>
        <taxon>Fungi</taxon>
        <taxon>Dikarya</taxon>
        <taxon>Basidiomycota</taxon>
        <taxon>Agaricomycotina</taxon>
        <taxon>Agaricomycetes</taxon>
        <taxon>Agaricomycetidae</taxon>
        <taxon>Agaricales</taxon>
        <taxon>Agaricales incertae sedis</taxon>
        <taxon>Dendrothele</taxon>
    </lineage>
</organism>
<dbReference type="EMBL" id="ML179461">
    <property type="protein sequence ID" value="THU87168.1"/>
    <property type="molecule type" value="Genomic_DNA"/>
</dbReference>
<gene>
    <name evidence="6" type="ORF">K435DRAFT_842632</name>
</gene>
<dbReference type="GO" id="GO:0005886">
    <property type="term" value="C:plasma membrane"/>
    <property type="evidence" value="ECO:0007669"/>
    <property type="project" value="TreeGrafter"/>
</dbReference>
<keyword evidence="2 5" id="KW-0812">Transmembrane</keyword>
<name>A0A4S8LFB5_DENBC</name>
<evidence type="ECO:0000256" key="3">
    <source>
        <dbReference type="ARBA" id="ARBA00022989"/>
    </source>
</evidence>
<feature type="transmembrane region" description="Helical" evidence="5">
    <location>
        <begin position="104"/>
        <end position="121"/>
    </location>
</feature>
<dbReference type="PANTHER" id="PTHR23112:SF37">
    <property type="entry name" value="G PROTEIN-COUPLED RECEPTOR GPR1"/>
    <property type="match status" value="1"/>
</dbReference>
<feature type="transmembrane region" description="Helical" evidence="5">
    <location>
        <begin position="52"/>
        <end position="71"/>
    </location>
</feature>
<dbReference type="PANTHER" id="PTHR23112">
    <property type="entry name" value="G PROTEIN-COUPLED RECEPTOR 157-RELATED"/>
    <property type="match status" value="1"/>
</dbReference>
<evidence type="ECO:0000313" key="7">
    <source>
        <dbReference type="Proteomes" id="UP000297245"/>
    </source>
</evidence>
<feature type="transmembrane region" description="Helical" evidence="5">
    <location>
        <begin position="247"/>
        <end position="267"/>
    </location>
</feature>
<keyword evidence="7" id="KW-1185">Reference proteome</keyword>
<dbReference type="GO" id="GO:0004930">
    <property type="term" value="F:G protein-coupled receptor activity"/>
    <property type="evidence" value="ECO:0007669"/>
    <property type="project" value="TreeGrafter"/>
</dbReference>
<reference evidence="6 7" key="1">
    <citation type="journal article" date="2019" name="Nat. Ecol. Evol.">
        <title>Megaphylogeny resolves global patterns of mushroom evolution.</title>
        <authorList>
            <person name="Varga T."/>
            <person name="Krizsan K."/>
            <person name="Foldi C."/>
            <person name="Dima B."/>
            <person name="Sanchez-Garcia M."/>
            <person name="Sanchez-Ramirez S."/>
            <person name="Szollosi G.J."/>
            <person name="Szarkandi J.G."/>
            <person name="Papp V."/>
            <person name="Albert L."/>
            <person name="Andreopoulos W."/>
            <person name="Angelini C."/>
            <person name="Antonin V."/>
            <person name="Barry K.W."/>
            <person name="Bougher N.L."/>
            <person name="Buchanan P."/>
            <person name="Buyck B."/>
            <person name="Bense V."/>
            <person name="Catcheside P."/>
            <person name="Chovatia M."/>
            <person name="Cooper J."/>
            <person name="Damon W."/>
            <person name="Desjardin D."/>
            <person name="Finy P."/>
            <person name="Geml J."/>
            <person name="Haridas S."/>
            <person name="Hughes K."/>
            <person name="Justo A."/>
            <person name="Karasinski D."/>
            <person name="Kautmanova I."/>
            <person name="Kiss B."/>
            <person name="Kocsube S."/>
            <person name="Kotiranta H."/>
            <person name="LaButti K.M."/>
            <person name="Lechner B.E."/>
            <person name="Liimatainen K."/>
            <person name="Lipzen A."/>
            <person name="Lukacs Z."/>
            <person name="Mihaltcheva S."/>
            <person name="Morgado L.N."/>
            <person name="Niskanen T."/>
            <person name="Noordeloos M.E."/>
            <person name="Ohm R.A."/>
            <person name="Ortiz-Santana B."/>
            <person name="Ovrebo C."/>
            <person name="Racz N."/>
            <person name="Riley R."/>
            <person name="Savchenko A."/>
            <person name="Shiryaev A."/>
            <person name="Soop K."/>
            <person name="Spirin V."/>
            <person name="Szebenyi C."/>
            <person name="Tomsovsky M."/>
            <person name="Tulloss R.E."/>
            <person name="Uehling J."/>
            <person name="Grigoriev I.V."/>
            <person name="Vagvolgyi C."/>
            <person name="Papp T."/>
            <person name="Martin F.M."/>
            <person name="Miettinen O."/>
            <person name="Hibbett D.S."/>
            <person name="Nagy L.G."/>
        </authorList>
    </citation>
    <scope>NUCLEOTIDE SEQUENCE [LARGE SCALE GENOMIC DNA]</scope>
    <source>
        <strain evidence="6 7">CBS 962.96</strain>
    </source>
</reference>